<dbReference type="InterPro" id="IPR005793">
    <property type="entry name" value="Formyl_trans_C"/>
</dbReference>
<dbReference type="SUPFAM" id="SSF53328">
    <property type="entry name" value="Formyltransferase"/>
    <property type="match status" value="1"/>
</dbReference>
<gene>
    <name evidence="3" type="ORF">HNR71_002884</name>
    <name evidence="4" type="ORF">HPO96_07780</name>
</gene>
<proteinExistence type="predicted"/>
<evidence type="ECO:0000313" key="4">
    <source>
        <dbReference type="EMBL" id="NOL40139.1"/>
    </source>
</evidence>
<dbReference type="InterPro" id="IPR002376">
    <property type="entry name" value="Formyl_transf_N"/>
</dbReference>
<dbReference type="GO" id="GO:0005829">
    <property type="term" value="C:cytosol"/>
    <property type="evidence" value="ECO:0007669"/>
    <property type="project" value="TreeGrafter"/>
</dbReference>
<dbReference type="PANTHER" id="PTHR11138">
    <property type="entry name" value="METHIONYL-TRNA FORMYLTRANSFERASE"/>
    <property type="match status" value="1"/>
</dbReference>
<dbReference type="EMBL" id="JACHKF010000001">
    <property type="protein sequence ID" value="MBB6567247.1"/>
    <property type="molecule type" value="Genomic_DNA"/>
</dbReference>
<dbReference type="SUPFAM" id="SSF50486">
    <property type="entry name" value="FMT C-terminal domain-like"/>
    <property type="match status" value="1"/>
</dbReference>
<dbReference type="EMBL" id="JABJRC010000001">
    <property type="protein sequence ID" value="NOL40139.1"/>
    <property type="molecule type" value="Genomic_DNA"/>
</dbReference>
<dbReference type="PANTHER" id="PTHR11138:SF5">
    <property type="entry name" value="METHIONYL-TRNA FORMYLTRANSFERASE, MITOCHONDRIAL"/>
    <property type="match status" value="1"/>
</dbReference>
<dbReference type="Proteomes" id="UP000534306">
    <property type="component" value="Unassembled WGS sequence"/>
</dbReference>
<dbReference type="RefSeq" id="WP_171672222.1">
    <property type="nucleotide sequence ID" value="NZ_BAAAGT010000003.1"/>
</dbReference>
<dbReference type="GO" id="GO:0004479">
    <property type="term" value="F:methionyl-tRNA formyltransferase activity"/>
    <property type="evidence" value="ECO:0007669"/>
    <property type="project" value="UniProtKB-EC"/>
</dbReference>
<evidence type="ECO:0000259" key="1">
    <source>
        <dbReference type="Pfam" id="PF00551"/>
    </source>
</evidence>
<keyword evidence="5" id="KW-1185">Reference proteome</keyword>
<dbReference type="Gene3D" id="3.40.50.12230">
    <property type="match status" value="1"/>
</dbReference>
<dbReference type="InterPro" id="IPR036477">
    <property type="entry name" value="Formyl_transf_N_sf"/>
</dbReference>
<dbReference type="InterPro" id="IPR011034">
    <property type="entry name" value="Formyl_transferase-like_C_sf"/>
</dbReference>
<name>A0A7Y4KWT8_9ACTN</name>
<dbReference type="Pfam" id="PF02911">
    <property type="entry name" value="Formyl_trans_C"/>
    <property type="match status" value="1"/>
</dbReference>
<comment type="caution">
    <text evidence="4">The sequence shown here is derived from an EMBL/GenBank/DDBJ whole genome shotgun (WGS) entry which is preliminary data.</text>
</comment>
<reference evidence="4 5" key="1">
    <citation type="submission" date="2020-05" db="EMBL/GenBank/DDBJ databases">
        <title>Genome sequence of Kribbella sandramycini ATCC 39419.</title>
        <authorList>
            <person name="Maclea K.S."/>
            <person name="Fair J.L."/>
        </authorList>
    </citation>
    <scope>NUCLEOTIDE SEQUENCE [LARGE SCALE GENOMIC DNA]</scope>
    <source>
        <strain evidence="4 5">ATCC 39419</strain>
    </source>
</reference>
<sequence>MSSYVPSYRIIGDWAARNGHEVVLVVTTPPQPGRYGTGGTPFVEALADEVSVLTTGKLRTTAAATVEALQPDLVVSAAFPRLLPAEVLRIPTYGALNLHPSRLPEGRGPNPARVIYEGSDTVDVTVHRTDAEFDTGAVMSRRQAPLPTELSAATLFQSWVDLLSDALDEAGAKVFAGEPGLIQPDDGASYAGVFTAAEAELDLTEPTATIVRKVAALNLIAPRATATVQGEQVLVSGATALALPGTAAPGTVLAKHPDGWDVRTGDGAVRITRG</sequence>
<keyword evidence="3" id="KW-0808">Transferase</keyword>
<dbReference type="Proteomes" id="UP000553957">
    <property type="component" value="Unassembled WGS sequence"/>
</dbReference>
<feature type="domain" description="Formyl transferase C-terminal" evidence="2">
    <location>
        <begin position="196"/>
        <end position="272"/>
    </location>
</feature>
<evidence type="ECO:0000313" key="3">
    <source>
        <dbReference type="EMBL" id="MBB6567247.1"/>
    </source>
</evidence>
<protein>
    <submittedName>
        <fullName evidence="3">Methionyl-tRNA formyltransferase</fullName>
        <ecNumber evidence="3">2.1.2.9</ecNumber>
    </submittedName>
</protein>
<feature type="domain" description="Formyl transferase N-terminal" evidence="1">
    <location>
        <begin position="19"/>
        <end position="161"/>
    </location>
</feature>
<dbReference type="Pfam" id="PF00551">
    <property type="entry name" value="Formyl_trans_N"/>
    <property type="match status" value="1"/>
</dbReference>
<dbReference type="EC" id="2.1.2.9" evidence="3"/>
<reference evidence="3 6" key="2">
    <citation type="submission" date="2020-08" db="EMBL/GenBank/DDBJ databases">
        <title>Sequencing the genomes of 1000 actinobacteria strains.</title>
        <authorList>
            <person name="Klenk H.-P."/>
        </authorList>
    </citation>
    <scope>NUCLEOTIDE SEQUENCE [LARGE SCALE GENOMIC DNA]</scope>
    <source>
        <strain evidence="3 6">DSM 15626</strain>
    </source>
</reference>
<evidence type="ECO:0000313" key="6">
    <source>
        <dbReference type="Proteomes" id="UP000553957"/>
    </source>
</evidence>
<organism evidence="4 5">
    <name type="scientific">Kribbella sandramycini</name>
    <dbReference type="NCBI Taxonomy" id="60450"/>
    <lineage>
        <taxon>Bacteria</taxon>
        <taxon>Bacillati</taxon>
        <taxon>Actinomycetota</taxon>
        <taxon>Actinomycetes</taxon>
        <taxon>Propionibacteriales</taxon>
        <taxon>Kribbellaceae</taxon>
        <taxon>Kribbella</taxon>
    </lineage>
</organism>
<evidence type="ECO:0000259" key="2">
    <source>
        <dbReference type="Pfam" id="PF02911"/>
    </source>
</evidence>
<dbReference type="AlphaFoldDB" id="A0A7Y4KWT8"/>
<evidence type="ECO:0000313" key="5">
    <source>
        <dbReference type="Proteomes" id="UP000534306"/>
    </source>
</evidence>
<accession>A0A7Y4KWT8</accession>